<evidence type="ECO:0000313" key="3">
    <source>
        <dbReference type="Proteomes" id="UP001458880"/>
    </source>
</evidence>
<gene>
    <name evidence="2" type="ORF">QE152_g4020</name>
</gene>
<keyword evidence="1" id="KW-1133">Transmembrane helix</keyword>
<feature type="transmembrane region" description="Helical" evidence="1">
    <location>
        <begin position="15"/>
        <end position="38"/>
    </location>
</feature>
<sequence length="81" mass="9487">MCFVLKYPVITKPRIYIGYLLINRMYAHACFGAFRIVYVRFGVRAQRDVLGIRVLGRFVLCTFVLAFEPNVTFSAYYEYSV</sequence>
<proteinExistence type="predicted"/>
<name>A0AAW1MXH5_POPJA</name>
<accession>A0AAW1MXH5</accession>
<protein>
    <submittedName>
        <fullName evidence="2">Uncharacterized protein</fullName>
    </submittedName>
</protein>
<keyword evidence="1" id="KW-0812">Transmembrane</keyword>
<feature type="transmembrane region" description="Helical" evidence="1">
    <location>
        <begin position="50"/>
        <end position="67"/>
    </location>
</feature>
<comment type="caution">
    <text evidence="2">The sequence shown here is derived from an EMBL/GenBank/DDBJ whole genome shotgun (WGS) entry which is preliminary data.</text>
</comment>
<keyword evidence="3" id="KW-1185">Reference proteome</keyword>
<organism evidence="2 3">
    <name type="scientific">Popillia japonica</name>
    <name type="common">Japanese beetle</name>
    <dbReference type="NCBI Taxonomy" id="7064"/>
    <lineage>
        <taxon>Eukaryota</taxon>
        <taxon>Metazoa</taxon>
        <taxon>Ecdysozoa</taxon>
        <taxon>Arthropoda</taxon>
        <taxon>Hexapoda</taxon>
        <taxon>Insecta</taxon>
        <taxon>Pterygota</taxon>
        <taxon>Neoptera</taxon>
        <taxon>Endopterygota</taxon>
        <taxon>Coleoptera</taxon>
        <taxon>Polyphaga</taxon>
        <taxon>Scarabaeiformia</taxon>
        <taxon>Scarabaeidae</taxon>
        <taxon>Rutelinae</taxon>
        <taxon>Popillia</taxon>
    </lineage>
</organism>
<evidence type="ECO:0000313" key="2">
    <source>
        <dbReference type="EMBL" id="KAK9752657.1"/>
    </source>
</evidence>
<dbReference type="EMBL" id="JASPKY010000018">
    <property type="protein sequence ID" value="KAK9752657.1"/>
    <property type="molecule type" value="Genomic_DNA"/>
</dbReference>
<evidence type="ECO:0000256" key="1">
    <source>
        <dbReference type="SAM" id="Phobius"/>
    </source>
</evidence>
<reference evidence="2 3" key="1">
    <citation type="journal article" date="2024" name="BMC Genomics">
        <title>De novo assembly and annotation of Popillia japonica's genome with initial clues to its potential as an invasive pest.</title>
        <authorList>
            <person name="Cucini C."/>
            <person name="Boschi S."/>
            <person name="Funari R."/>
            <person name="Cardaioli E."/>
            <person name="Iannotti N."/>
            <person name="Marturano G."/>
            <person name="Paoli F."/>
            <person name="Bruttini M."/>
            <person name="Carapelli A."/>
            <person name="Frati F."/>
            <person name="Nardi F."/>
        </authorList>
    </citation>
    <scope>NUCLEOTIDE SEQUENCE [LARGE SCALE GENOMIC DNA]</scope>
    <source>
        <strain evidence="2">DMR45628</strain>
    </source>
</reference>
<keyword evidence="1" id="KW-0472">Membrane</keyword>
<dbReference type="Proteomes" id="UP001458880">
    <property type="component" value="Unassembled WGS sequence"/>
</dbReference>
<dbReference type="AlphaFoldDB" id="A0AAW1MXH5"/>